<feature type="compositionally biased region" description="Low complexity" evidence="1">
    <location>
        <begin position="65"/>
        <end position="75"/>
    </location>
</feature>
<name>A0A2T4J919_FUSBL</name>
<accession>A0A2T4J919</accession>
<organism evidence="3 4">
    <name type="scientific">Fuscovulum blasticum DSM 2131</name>
    <dbReference type="NCBI Taxonomy" id="1188250"/>
    <lineage>
        <taxon>Bacteria</taxon>
        <taxon>Pseudomonadati</taxon>
        <taxon>Pseudomonadota</taxon>
        <taxon>Alphaproteobacteria</taxon>
        <taxon>Rhodobacterales</taxon>
        <taxon>Paracoccaceae</taxon>
        <taxon>Pseudogemmobacter</taxon>
    </lineage>
</organism>
<dbReference type="AlphaFoldDB" id="A0A2T4J919"/>
<keyword evidence="4" id="KW-1185">Reference proteome</keyword>
<evidence type="ECO:0000256" key="2">
    <source>
        <dbReference type="SAM" id="SignalP"/>
    </source>
</evidence>
<dbReference type="EMBL" id="PZKE01000008">
    <property type="protein sequence ID" value="PTE14353.1"/>
    <property type="molecule type" value="Genomic_DNA"/>
</dbReference>
<keyword evidence="2" id="KW-0732">Signal</keyword>
<dbReference type="Pfam" id="PF04338">
    <property type="entry name" value="DUF481"/>
    <property type="match status" value="1"/>
</dbReference>
<feature type="chain" id="PRO_5015449780" evidence="2">
    <location>
        <begin position="24"/>
        <end position="288"/>
    </location>
</feature>
<reference evidence="3 4" key="1">
    <citation type="submission" date="2018-03" db="EMBL/GenBank/DDBJ databases">
        <title>Rhodobacter blasticus.</title>
        <authorList>
            <person name="Meyer T.E."/>
            <person name="Miller S."/>
            <person name="Lodha T."/>
            <person name="Gandham S."/>
            <person name="Chintalapati S."/>
            <person name="Chintalapati V.R."/>
        </authorList>
    </citation>
    <scope>NUCLEOTIDE SEQUENCE [LARGE SCALE GENOMIC DNA]</scope>
    <source>
        <strain evidence="3 4">DSM 2131</strain>
    </source>
</reference>
<evidence type="ECO:0000313" key="4">
    <source>
        <dbReference type="Proteomes" id="UP000241362"/>
    </source>
</evidence>
<gene>
    <name evidence="3" type="ORF">C5F44_10180</name>
</gene>
<dbReference type="Proteomes" id="UP000241362">
    <property type="component" value="Unassembled WGS sequence"/>
</dbReference>
<feature type="region of interest" description="Disordered" evidence="1">
    <location>
        <begin position="52"/>
        <end position="77"/>
    </location>
</feature>
<sequence length="288" mass="31015">MKNVSLLATASILAVSLAVPAFAQSDLVGISNLDDRIDDIERDVADDMARAEDAARFGSPESRQGLSGSASLGYSGKTGNNESQDLLLGLRIRHGAGPLVQTIGAALDYSETDGSATKKDVFAIYDVNYYFTDHVYGFVLGRIQSDGMADELTATELADGVTLADKVKHDGFLGFGPGYRIVNTPDMAWRVQAGIGVSYLEYGDGRSETEGAGIVSSRFFYKINDNVFLTNDTDILNSDSALRANNDFGVNFKITDAISTRMSYLSEYNDSRAIKTDNKLGISVVFGF</sequence>
<dbReference type="RefSeq" id="WP_107673424.1">
    <property type="nucleotide sequence ID" value="NZ_PZKE01000008.1"/>
</dbReference>
<proteinExistence type="predicted"/>
<comment type="caution">
    <text evidence="3">The sequence shown here is derived from an EMBL/GenBank/DDBJ whole genome shotgun (WGS) entry which is preliminary data.</text>
</comment>
<evidence type="ECO:0000313" key="3">
    <source>
        <dbReference type="EMBL" id="PTE14353.1"/>
    </source>
</evidence>
<evidence type="ECO:0000256" key="1">
    <source>
        <dbReference type="SAM" id="MobiDB-lite"/>
    </source>
</evidence>
<feature type="signal peptide" evidence="2">
    <location>
        <begin position="1"/>
        <end position="23"/>
    </location>
</feature>
<protein>
    <submittedName>
        <fullName evidence="3">DUF481 domain-containing protein</fullName>
    </submittedName>
</protein>
<dbReference type="InterPro" id="IPR007433">
    <property type="entry name" value="DUF481"/>
</dbReference>